<dbReference type="GO" id="GO:0000329">
    <property type="term" value="C:fungal-type vacuole membrane"/>
    <property type="evidence" value="ECO:0007669"/>
    <property type="project" value="TreeGrafter"/>
</dbReference>
<dbReference type="OrthoDB" id="10027823at2759"/>
<feature type="transmembrane region" description="Helical" evidence="3">
    <location>
        <begin position="201"/>
        <end position="219"/>
    </location>
</feature>
<evidence type="ECO:0000313" key="5">
    <source>
        <dbReference type="EMBL" id="KAH6647971.1"/>
    </source>
</evidence>
<keyword evidence="3" id="KW-1133">Transmembrane helix</keyword>
<dbReference type="GeneID" id="70134907"/>
<dbReference type="InterPro" id="IPR011701">
    <property type="entry name" value="MFS"/>
</dbReference>
<evidence type="ECO:0000313" key="6">
    <source>
        <dbReference type="Proteomes" id="UP000758603"/>
    </source>
</evidence>
<feature type="transmembrane region" description="Helical" evidence="3">
    <location>
        <begin position="42"/>
        <end position="61"/>
    </location>
</feature>
<dbReference type="Pfam" id="PF07690">
    <property type="entry name" value="MFS_1"/>
    <property type="match status" value="2"/>
</dbReference>
<feature type="domain" description="Major facilitator superfamily (MFS) profile" evidence="4">
    <location>
        <begin position="30"/>
        <end position="456"/>
    </location>
</feature>
<reference evidence="5" key="1">
    <citation type="journal article" date="2021" name="Nat. Commun.">
        <title>Genetic determinants of endophytism in the Arabidopsis root mycobiome.</title>
        <authorList>
            <person name="Mesny F."/>
            <person name="Miyauchi S."/>
            <person name="Thiergart T."/>
            <person name="Pickel B."/>
            <person name="Atanasova L."/>
            <person name="Karlsson M."/>
            <person name="Huettel B."/>
            <person name="Barry K.W."/>
            <person name="Haridas S."/>
            <person name="Chen C."/>
            <person name="Bauer D."/>
            <person name="Andreopoulos W."/>
            <person name="Pangilinan J."/>
            <person name="LaButti K."/>
            <person name="Riley R."/>
            <person name="Lipzen A."/>
            <person name="Clum A."/>
            <person name="Drula E."/>
            <person name="Henrissat B."/>
            <person name="Kohler A."/>
            <person name="Grigoriev I.V."/>
            <person name="Martin F.M."/>
            <person name="Hacquard S."/>
        </authorList>
    </citation>
    <scope>NUCLEOTIDE SEQUENCE</scope>
    <source>
        <strain evidence="5">MPI-SDFR-AT-0073</strain>
    </source>
</reference>
<proteinExistence type="predicted"/>
<feature type="region of interest" description="Disordered" evidence="2">
    <location>
        <begin position="228"/>
        <end position="250"/>
    </location>
</feature>
<dbReference type="Gene3D" id="1.20.1250.20">
    <property type="entry name" value="MFS general substrate transporter like domains"/>
    <property type="match status" value="2"/>
</dbReference>
<dbReference type="SUPFAM" id="SSF103473">
    <property type="entry name" value="MFS general substrate transporter"/>
    <property type="match status" value="1"/>
</dbReference>
<organism evidence="5 6">
    <name type="scientific">Truncatella angustata</name>
    <dbReference type="NCBI Taxonomy" id="152316"/>
    <lineage>
        <taxon>Eukaryota</taxon>
        <taxon>Fungi</taxon>
        <taxon>Dikarya</taxon>
        <taxon>Ascomycota</taxon>
        <taxon>Pezizomycotina</taxon>
        <taxon>Sordariomycetes</taxon>
        <taxon>Xylariomycetidae</taxon>
        <taxon>Amphisphaeriales</taxon>
        <taxon>Sporocadaceae</taxon>
        <taxon>Truncatella</taxon>
    </lineage>
</organism>
<feature type="transmembrane region" description="Helical" evidence="3">
    <location>
        <begin position="276"/>
        <end position="303"/>
    </location>
</feature>
<dbReference type="PANTHER" id="PTHR23520">
    <property type="entry name" value="TRANSPORTER, PUTATIVE (AFU_ORTHOLOGUE AFUA_3G04000)-RELATED"/>
    <property type="match status" value="1"/>
</dbReference>
<comment type="subcellular location">
    <subcellularLocation>
        <location evidence="1">Membrane</location>
        <topology evidence="1">Multi-pass membrane protein</topology>
    </subcellularLocation>
</comment>
<accession>A0A9P8ZSF8</accession>
<evidence type="ECO:0000256" key="3">
    <source>
        <dbReference type="SAM" id="Phobius"/>
    </source>
</evidence>
<keyword evidence="3" id="KW-0812">Transmembrane</keyword>
<evidence type="ECO:0000256" key="2">
    <source>
        <dbReference type="SAM" id="MobiDB-lite"/>
    </source>
</evidence>
<dbReference type="AlphaFoldDB" id="A0A9P8ZSF8"/>
<feature type="transmembrane region" description="Helical" evidence="3">
    <location>
        <begin position="315"/>
        <end position="335"/>
    </location>
</feature>
<name>A0A9P8ZSF8_9PEZI</name>
<dbReference type="Proteomes" id="UP000758603">
    <property type="component" value="Unassembled WGS sequence"/>
</dbReference>
<feature type="transmembrane region" description="Helical" evidence="3">
    <location>
        <begin position="67"/>
        <end position="88"/>
    </location>
</feature>
<dbReference type="InterPro" id="IPR020846">
    <property type="entry name" value="MFS_dom"/>
</dbReference>
<dbReference type="RefSeq" id="XP_045954483.1">
    <property type="nucleotide sequence ID" value="XM_046106016.1"/>
</dbReference>
<gene>
    <name evidence="5" type="ORF">BKA67DRAFT_649633</name>
</gene>
<dbReference type="PANTHER" id="PTHR23520:SF5">
    <property type="entry name" value="TRANSPORTER, PUTATIVE (AFU_ORTHOLOGUE AFUA_3G04000)-RELATED"/>
    <property type="match status" value="1"/>
</dbReference>
<keyword evidence="6" id="KW-1185">Reference proteome</keyword>
<feature type="transmembrane region" description="Helical" evidence="3">
    <location>
        <begin position="429"/>
        <end position="452"/>
    </location>
</feature>
<dbReference type="EMBL" id="JAGPXC010000008">
    <property type="protein sequence ID" value="KAH6647971.1"/>
    <property type="molecule type" value="Genomic_DNA"/>
</dbReference>
<dbReference type="PROSITE" id="PS50850">
    <property type="entry name" value="MFS"/>
    <property type="match status" value="1"/>
</dbReference>
<dbReference type="InterPro" id="IPR036259">
    <property type="entry name" value="MFS_trans_sf"/>
</dbReference>
<evidence type="ECO:0000259" key="4">
    <source>
        <dbReference type="PROSITE" id="PS50850"/>
    </source>
</evidence>
<keyword evidence="3" id="KW-0472">Membrane</keyword>
<feature type="transmembrane region" description="Helical" evidence="3">
    <location>
        <begin position="342"/>
        <end position="362"/>
    </location>
</feature>
<comment type="caution">
    <text evidence="5">The sequence shown here is derived from an EMBL/GenBank/DDBJ whole genome shotgun (WGS) entry which is preliminary data.</text>
</comment>
<feature type="transmembrane region" description="Helical" evidence="3">
    <location>
        <begin position="95"/>
        <end position="113"/>
    </location>
</feature>
<feature type="transmembrane region" description="Helical" evidence="3">
    <location>
        <begin position="119"/>
        <end position="139"/>
    </location>
</feature>
<evidence type="ECO:0000256" key="1">
    <source>
        <dbReference type="ARBA" id="ARBA00004141"/>
    </source>
</evidence>
<feature type="transmembrane region" description="Helical" evidence="3">
    <location>
        <begin position="160"/>
        <end position="181"/>
    </location>
</feature>
<protein>
    <submittedName>
        <fullName evidence="5">Major facilitator superfamily domain-containing protein</fullName>
    </submittedName>
</protein>
<dbReference type="GO" id="GO:0022857">
    <property type="term" value="F:transmembrane transporter activity"/>
    <property type="evidence" value="ECO:0007669"/>
    <property type="project" value="InterPro"/>
</dbReference>
<sequence length="470" mass="51007">MESNTGQSAGLLQRCLDELGLVTLYNSTLDIKLLCLQRLVRLFAYGASTLILVTYLEALGISKTQIGLFMTLTLVGDICISFFLTLFADGLGRKAILVLGALLMTASGIVFAFSGEYWALLFAAIVGVISPSGSEIGPFRAIEESIVAHLTKPQDRAHIYAWYSLSGSLGTAFGMLTGGLVTDRLTHGLGFSRIQSYRVIFQIYAGLGLFKALLAFMLSSKVETAEKQQQVPVDNGNGETAPLLGSPAPTEELEAPKPKRWLHSLIPKISKQSVKVVVELCLLFALDSFASGLAPISWLTYFFRTRFNIEEGQLGTIFLVSSIVTAASMLVAASFAKRFGNVITMVATHLPSSLCLTLIPLFNNLHWSLVFLFLRASTQSMDTAPRSAFLAMIILPSERTAIMGTVNVIRTCAQTMGPLITGILADKNMLWVSFVVAGALKAVYDVGILVMFKSREKERAETEDETVANT</sequence>